<keyword evidence="4" id="KW-0378">Hydrolase</keyword>
<evidence type="ECO:0000256" key="1">
    <source>
        <dbReference type="ARBA" id="ARBA00000966"/>
    </source>
</evidence>
<dbReference type="InterPro" id="IPR052288">
    <property type="entry name" value="GH45_Enzymes"/>
</dbReference>
<comment type="similarity">
    <text evidence="2">Belongs to the glycosyl hydrolase 45 (cellulase K) family.</text>
</comment>
<dbReference type="PANTHER" id="PTHR39730:SF1">
    <property type="entry name" value="ENDOGLUCANASE 1"/>
    <property type="match status" value="1"/>
</dbReference>
<evidence type="ECO:0000256" key="9">
    <source>
        <dbReference type="PROSITE-ProRule" id="PRU10069"/>
    </source>
</evidence>
<gene>
    <name evidence="12" type="primary">GH45-6</name>
</gene>
<dbReference type="AlphaFoldDB" id="E7CIY8"/>
<dbReference type="PROSITE" id="PS01140">
    <property type="entry name" value="GLYCOSYL_HYDROL_F45"/>
    <property type="match status" value="1"/>
</dbReference>
<evidence type="ECO:0000256" key="4">
    <source>
        <dbReference type="ARBA" id="ARBA00022801"/>
    </source>
</evidence>
<evidence type="ECO:0000256" key="2">
    <source>
        <dbReference type="ARBA" id="ARBA00007793"/>
    </source>
</evidence>
<keyword evidence="5" id="KW-0136">Cellulose degradation</keyword>
<evidence type="ECO:0000256" key="10">
    <source>
        <dbReference type="SAM" id="SignalP"/>
    </source>
</evidence>
<evidence type="ECO:0000256" key="7">
    <source>
        <dbReference type="ARBA" id="ARBA00023295"/>
    </source>
</evidence>
<proteinExistence type="evidence at transcript level"/>
<feature type="signal peptide" evidence="10">
    <location>
        <begin position="1"/>
        <end position="15"/>
    </location>
</feature>
<dbReference type="Pfam" id="PF02015">
    <property type="entry name" value="Glyco_hydro_45"/>
    <property type="match status" value="1"/>
</dbReference>
<dbReference type="GO" id="GO:0008810">
    <property type="term" value="F:cellulase activity"/>
    <property type="evidence" value="ECO:0007669"/>
    <property type="project" value="UniProtKB-EC"/>
</dbReference>
<dbReference type="InterPro" id="IPR000334">
    <property type="entry name" value="Glyco_hydro_45"/>
</dbReference>
<dbReference type="InterPro" id="IPR036908">
    <property type="entry name" value="RlpA-like_sf"/>
</dbReference>
<evidence type="ECO:0000256" key="8">
    <source>
        <dbReference type="ARBA" id="ARBA00023326"/>
    </source>
</evidence>
<dbReference type="OrthoDB" id="10035502at2759"/>
<comment type="catalytic activity">
    <reaction evidence="1 9">
        <text>Endohydrolysis of (1-&gt;4)-beta-D-glucosidic linkages in cellulose, lichenin and cereal beta-D-glucans.</text>
        <dbReference type="EC" id="3.2.1.4"/>
    </reaction>
</comment>
<evidence type="ECO:0000313" key="12">
    <source>
        <dbReference type="EMBL" id="ADU33350.1"/>
    </source>
</evidence>
<evidence type="ECO:0000259" key="11">
    <source>
        <dbReference type="PROSITE" id="PS01140"/>
    </source>
</evidence>
<name>E7CIY8_LEPDE</name>
<protein>
    <recommendedName>
        <fullName evidence="3 9">Cellulase</fullName>
        <ecNumber evidence="3 9">3.2.1.4</ecNumber>
    </recommendedName>
</protein>
<dbReference type="GO" id="GO:0030245">
    <property type="term" value="P:cellulose catabolic process"/>
    <property type="evidence" value="ECO:0007669"/>
    <property type="project" value="UniProtKB-KW"/>
</dbReference>
<keyword evidence="8" id="KW-0624">Polysaccharide degradation</keyword>
<feature type="chain" id="PRO_5012249037" description="Cellulase" evidence="10">
    <location>
        <begin position="16"/>
        <end position="236"/>
    </location>
</feature>
<keyword evidence="6" id="KW-0119">Carbohydrate metabolism</keyword>
<sequence>MKIALLALFVTYAVALPSDNEDIIPVPGGRSGWGTTTRYWDCCKPSCAWVENIKTRDMHAVNTCDSKGKNVLKPSVKSGCDGGTAYMCNNQQPFVVNKTLAYGFAAASFTGGVDTNLCCACFLLTFQGQLSGKQLLVQNTNSGGDLGANQFDIATPGGGVGIFTSGCHDQWNAPWSGWGDQYGGVHSAEECNTLPQELQSGCRFRFEFMENVSNPQVQFQQVVCPKKLVEITGCNL</sequence>
<keyword evidence="10" id="KW-0732">Signal</keyword>
<dbReference type="EMBL" id="HM175845">
    <property type="protein sequence ID" value="ADU33350.1"/>
    <property type="molecule type" value="mRNA"/>
</dbReference>
<feature type="active site" description="Nucleophile" evidence="9">
    <location>
        <position position="41"/>
    </location>
</feature>
<keyword evidence="7" id="KW-0326">Glycosidase</keyword>
<dbReference type="PANTHER" id="PTHR39730">
    <property type="entry name" value="ENDOGLUCANASE 1"/>
    <property type="match status" value="1"/>
</dbReference>
<accession>E7CIY8</accession>
<evidence type="ECO:0000256" key="6">
    <source>
        <dbReference type="ARBA" id="ARBA00023277"/>
    </source>
</evidence>
<dbReference type="Gene3D" id="2.40.40.10">
    <property type="entry name" value="RlpA-like domain"/>
    <property type="match status" value="1"/>
</dbReference>
<dbReference type="SUPFAM" id="SSF50685">
    <property type="entry name" value="Barwin-like endoglucanases"/>
    <property type="match status" value="1"/>
</dbReference>
<reference evidence="12" key="1">
    <citation type="journal article" date="2010" name="PLoS ONE">
        <title>Diversity of beetle genes encoding novel plant cell wall degrading enzymes.</title>
        <authorList>
            <person name="Pauchet Y."/>
            <person name="Wilkinson P."/>
            <person name="Chauhan R."/>
            <person name="Ffrench-Constant R.H."/>
        </authorList>
    </citation>
    <scope>NUCLEOTIDE SEQUENCE</scope>
    <source>
        <tissue evidence="12">Midgut</tissue>
    </source>
</reference>
<dbReference type="EC" id="3.2.1.4" evidence="3 9"/>
<evidence type="ECO:0000256" key="3">
    <source>
        <dbReference type="ARBA" id="ARBA00012601"/>
    </source>
</evidence>
<feature type="domain" description="Glycosyl hydrolases family 45 active site" evidence="11">
    <location>
        <begin position="36"/>
        <end position="47"/>
    </location>
</feature>
<organism evidence="12">
    <name type="scientific">Leptinotarsa decemlineata</name>
    <name type="common">Colorado potato beetle</name>
    <name type="synonym">Doryphora decemlineata</name>
    <dbReference type="NCBI Taxonomy" id="7539"/>
    <lineage>
        <taxon>Eukaryota</taxon>
        <taxon>Metazoa</taxon>
        <taxon>Ecdysozoa</taxon>
        <taxon>Arthropoda</taxon>
        <taxon>Hexapoda</taxon>
        <taxon>Insecta</taxon>
        <taxon>Pterygota</taxon>
        <taxon>Neoptera</taxon>
        <taxon>Endopterygota</taxon>
        <taxon>Coleoptera</taxon>
        <taxon>Polyphaga</taxon>
        <taxon>Cucujiformia</taxon>
        <taxon>Chrysomeloidea</taxon>
        <taxon>Chrysomelidae</taxon>
        <taxon>Chrysomelinae</taxon>
        <taxon>Doryphorini</taxon>
        <taxon>Leptinotarsa</taxon>
    </lineage>
</organism>
<evidence type="ECO:0000256" key="5">
    <source>
        <dbReference type="ARBA" id="ARBA00023001"/>
    </source>
</evidence>